<keyword evidence="7" id="KW-0597">Phosphoprotein</keyword>
<feature type="binding site" evidence="7">
    <location>
        <position position="160"/>
    </location>
    <ligand>
        <name>beta-D-fructose 1,6-bisphosphate</name>
        <dbReference type="ChEBI" id="CHEBI:32966"/>
        <note>allosteric activator</note>
    </ligand>
</feature>
<dbReference type="EMBL" id="CP002786">
    <property type="protein sequence ID" value="AEF42954.1"/>
    <property type="molecule type" value="Genomic_DNA"/>
</dbReference>
<evidence type="ECO:0000256" key="2">
    <source>
        <dbReference type="ARBA" id="ARBA00006054"/>
    </source>
</evidence>
<proteinExistence type="inferred from homology"/>
<comment type="activity regulation">
    <text evidence="7">Allosterically activated by fructose 1,6-bisphosphate (FBP).</text>
</comment>
<dbReference type="NCBIfam" id="TIGR01771">
    <property type="entry name" value="L-LDH-NAD"/>
    <property type="match status" value="1"/>
</dbReference>
<comment type="function">
    <text evidence="7">Catalyzes the conversion of lactate to pyruvate.</text>
</comment>
<dbReference type="SUPFAM" id="SSF56327">
    <property type="entry name" value="LDH C-terminal domain-like"/>
    <property type="match status" value="1"/>
</dbReference>
<evidence type="ECO:0000256" key="9">
    <source>
        <dbReference type="PIRSR" id="PIRSR000102-3"/>
    </source>
</evidence>
<dbReference type="Gene3D" id="3.40.50.720">
    <property type="entry name" value="NAD(P)-binding Rossmann-like Domain"/>
    <property type="match status" value="1"/>
</dbReference>
<dbReference type="STRING" id="443218.AS9A_4522"/>
<feature type="binding site" evidence="7">
    <location>
        <begin position="86"/>
        <end position="87"/>
    </location>
    <ligand>
        <name>NAD(+)</name>
        <dbReference type="ChEBI" id="CHEBI:57540"/>
    </ligand>
</feature>
<gene>
    <name evidence="7" type="primary">ldh</name>
    <name evidence="12" type="ordered locus">AS9A_4522</name>
</gene>
<feature type="binding site" evidence="7">
    <location>
        <position position="20"/>
    </location>
    <ligand>
        <name>NAD(+)</name>
        <dbReference type="ChEBI" id="CHEBI:57540"/>
    </ligand>
</feature>
<evidence type="ECO:0000256" key="3">
    <source>
        <dbReference type="ARBA" id="ARBA00012967"/>
    </source>
</evidence>
<dbReference type="AlphaFoldDB" id="F6ENU7"/>
<feature type="binding site" evidence="7">
    <location>
        <position position="46"/>
    </location>
    <ligand>
        <name>NAD(+)</name>
        <dbReference type="ChEBI" id="CHEBI:57540"/>
    </ligand>
</feature>
<keyword evidence="7" id="KW-0021">Allosteric enzyme</keyword>
<dbReference type="InterPro" id="IPR022383">
    <property type="entry name" value="Lactate/malate_DH_C"/>
</dbReference>
<dbReference type="PANTHER" id="PTHR43128:SF16">
    <property type="entry name" value="L-LACTATE DEHYDROGENASE"/>
    <property type="match status" value="1"/>
</dbReference>
<feature type="binding site" evidence="7">
    <location>
        <position position="150"/>
    </location>
    <ligand>
        <name>NAD(+)</name>
        <dbReference type="ChEBI" id="CHEBI:57540"/>
    </ligand>
</feature>
<comment type="similarity">
    <text evidence="2 7">Belongs to the LDH/MDH superfamily. LDH family.</text>
</comment>
<keyword evidence="5 7" id="KW-0520">NAD</keyword>
<dbReference type="InterPro" id="IPR036291">
    <property type="entry name" value="NAD(P)-bd_dom_sf"/>
</dbReference>
<dbReference type="Proteomes" id="UP000009235">
    <property type="component" value="Chromosome"/>
</dbReference>
<feature type="binding site" evidence="9">
    <location>
        <position position="102"/>
    </location>
    <ligand>
        <name>NAD(+)</name>
        <dbReference type="ChEBI" id="CHEBI:57540"/>
    </ligand>
</feature>
<dbReference type="HAMAP" id="MF_00488">
    <property type="entry name" value="Lactate_dehydrog"/>
    <property type="match status" value="1"/>
</dbReference>
<evidence type="ECO:0000259" key="11">
    <source>
        <dbReference type="Pfam" id="PF02866"/>
    </source>
</evidence>
<evidence type="ECO:0000256" key="5">
    <source>
        <dbReference type="ARBA" id="ARBA00023027"/>
    </source>
</evidence>
<keyword evidence="13" id="KW-1185">Reference proteome</keyword>
<name>F6ENU7_HOYSD</name>
<accession>F6ENU7</accession>
<evidence type="ECO:0000256" key="6">
    <source>
        <dbReference type="ARBA" id="ARBA00049258"/>
    </source>
</evidence>
<dbReference type="PANTHER" id="PTHR43128">
    <property type="entry name" value="L-2-HYDROXYCARBOXYLATE DEHYDROGENASE (NAD(P)(+))"/>
    <property type="match status" value="1"/>
</dbReference>
<dbReference type="InterPro" id="IPR001557">
    <property type="entry name" value="L-lactate/malate_DH"/>
</dbReference>
<comment type="pathway">
    <text evidence="1 7">Fermentation; pyruvate fermentation to lactate; (S)-lactate from pyruvate: step 1/1.</text>
</comment>
<feature type="binding site" evidence="7 9">
    <location>
        <position position="41"/>
    </location>
    <ligand>
        <name>NAD(+)</name>
        <dbReference type="ChEBI" id="CHEBI:57540"/>
    </ligand>
</feature>
<dbReference type="InterPro" id="IPR001236">
    <property type="entry name" value="Lactate/malate_DH_N"/>
</dbReference>
<dbReference type="PRINTS" id="PR00086">
    <property type="entry name" value="LLDHDRGNASE"/>
</dbReference>
<evidence type="ECO:0000256" key="7">
    <source>
        <dbReference type="HAMAP-Rule" id="MF_00488"/>
    </source>
</evidence>
<feature type="domain" description="Lactate/malate dehydrogenase N-terminal" evidence="10">
    <location>
        <begin position="11"/>
        <end position="148"/>
    </location>
</feature>
<feature type="binding site" evidence="7">
    <location>
        <position position="175"/>
    </location>
    <ligand>
        <name>beta-D-fructose 1,6-bisphosphate</name>
        <dbReference type="ChEBI" id="CHEBI:32966"/>
        <note>allosteric activator</note>
    </ligand>
</feature>
<organism evidence="12 13">
    <name type="scientific">Hoyosella subflava (strain DSM 45089 / JCM 17490 / NBRC 109087 / DQS3-9A1)</name>
    <name type="common">Amycolicicoccus subflavus</name>
    <dbReference type="NCBI Taxonomy" id="443218"/>
    <lineage>
        <taxon>Bacteria</taxon>
        <taxon>Bacillati</taxon>
        <taxon>Actinomycetota</taxon>
        <taxon>Actinomycetes</taxon>
        <taxon>Mycobacteriales</taxon>
        <taxon>Hoyosellaceae</taxon>
        <taxon>Hoyosella</taxon>
    </lineage>
</organism>
<feature type="binding site" evidence="7 9">
    <location>
        <begin position="125"/>
        <end position="127"/>
    </location>
    <ligand>
        <name>NAD(+)</name>
        <dbReference type="ChEBI" id="CHEBI:57540"/>
    </ligand>
</feature>
<dbReference type="Pfam" id="PF02866">
    <property type="entry name" value="Ldh_1_C"/>
    <property type="match status" value="1"/>
</dbReference>
<reference evidence="12 13" key="1">
    <citation type="journal article" date="2011" name="J. Bacteriol.">
        <title>Complete genome sequence of Amycolicicoccus subflavus DQS3-9A1T, an actinomycete isolated from crude oil-polluted soil.</title>
        <authorList>
            <person name="Cai M."/>
            <person name="Chen W.M."/>
            <person name="Nie Y."/>
            <person name="Chi C.Q."/>
            <person name="Wang Y.N."/>
            <person name="Tang Y.Q."/>
            <person name="Li G.Y."/>
            <person name="Wu X.L."/>
        </authorList>
    </citation>
    <scope>NUCLEOTIDE SEQUENCE [LARGE SCALE GENOMIC DNA]</scope>
    <source>
        <strain evidence="13">DSM 45089 / DQS3-9A1</strain>
    </source>
</reference>
<feature type="modified residue" description="Phosphotyrosine" evidence="7">
    <location>
        <position position="229"/>
    </location>
</feature>
<evidence type="ECO:0000256" key="4">
    <source>
        <dbReference type="ARBA" id="ARBA00023002"/>
    </source>
</evidence>
<keyword evidence="7" id="KW-0963">Cytoplasm</keyword>
<evidence type="ECO:0000313" key="13">
    <source>
        <dbReference type="Proteomes" id="UP000009235"/>
    </source>
</evidence>
<feature type="binding site" evidence="7">
    <location>
        <position position="95"/>
    </location>
    <ligand>
        <name>substrate</name>
    </ligand>
</feature>
<evidence type="ECO:0000256" key="8">
    <source>
        <dbReference type="PIRSR" id="PIRSR000102-1"/>
    </source>
</evidence>
<dbReference type="GO" id="GO:0006096">
    <property type="term" value="P:glycolytic process"/>
    <property type="evidence" value="ECO:0007669"/>
    <property type="project" value="UniProtKB-UniRule"/>
</dbReference>
<keyword evidence="4 7" id="KW-0560">Oxidoreductase</keyword>
<comment type="subunit">
    <text evidence="7">Homotetramer.</text>
</comment>
<feature type="binding site" evidence="7">
    <location>
        <begin position="155"/>
        <end position="158"/>
    </location>
    <ligand>
        <name>substrate</name>
    </ligand>
</feature>
<evidence type="ECO:0000256" key="1">
    <source>
        <dbReference type="ARBA" id="ARBA00004843"/>
    </source>
</evidence>
<dbReference type="PROSITE" id="PS00064">
    <property type="entry name" value="L_LDH"/>
    <property type="match status" value="1"/>
</dbReference>
<dbReference type="InterPro" id="IPR018177">
    <property type="entry name" value="L-lactate_DH_AS"/>
</dbReference>
<dbReference type="HOGENOM" id="CLU_045401_1_1_11"/>
<feature type="binding site" evidence="7">
    <location>
        <begin position="127"/>
        <end position="130"/>
    </location>
    <ligand>
        <name>substrate</name>
    </ligand>
</feature>
<dbReference type="KEGG" id="asd:AS9A_4522"/>
<feature type="binding site" evidence="9">
    <location>
        <begin position="16"/>
        <end position="21"/>
    </location>
    <ligand>
        <name>NAD(+)</name>
        <dbReference type="ChEBI" id="CHEBI:57540"/>
    </ligand>
</feature>
<evidence type="ECO:0000259" key="10">
    <source>
        <dbReference type="Pfam" id="PF00056"/>
    </source>
</evidence>
<dbReference type="EC" id="1.1.1.27" evidence="3 7"/>
<dbReference type="SUPFAM" id="SSF51735">
    <property type="entry name" value="NAD(P)-binding Rossmann-fold domains"/>
    <property type="match status" value="1"/>
</dbReference>
<dbReference type="Gene3D" id="3.90.110.10">
    <property type="entry name" value="Lactate dehydrogenase/glycoside hydrolase, family 4, C-terminal"/>
    <property type="match status" value="1"/>
</dbReference>
<feature type="binding site" evidence="7">
    <location>
        <position position="238"/>
    </location>
    <ligand>
        <name>substrate</name>
    </ligand>
</feature>
<dbReference type="GO" id="GO:0006089">
    <property type="term" value="P:lactate metabolic process"/>
    <property type="evidence" value="ECO:0007669"/>
    <property type="project" value="TreeGrafter"/>
</dbReference>
<comment type="caution">
    <text evidence="7">Lacks conserved residue(s) required for the propagation of feature annotation.</text>
</comment>
<feature type="domain" description="Lactate/malate dehydrogenase C-terminal" evidence="11">
    <location>
        <begin position="152"/>
        <end position="316"/>
    </location>
</feature>
<comment type="catalytic activity">
    <reaction evidence="6 7">
        <text>(S)-lactate + NAD(+) = pyruvate + NADH + H(+)</text>
        <dbReference type="Rhea" id="RHEA:23444"/>
        <dbReference type="ChEBI" id="CHEBI:15361"/>
        <dbReference type="ChEBI" id="CHEBI:15378"/>
        <dbReference type="ChEBI" id="CHEBI:16651"/>
        <dbReference type="ChEBI" id="CHEBI:57540"/>
        <dbReference type="ChEBI" id="CHEBI:57945"/>
        <dbReference type="EC" id="1.1.1.27"/>
    </reaction>
</comment>
<dbReference type="Pfam" id="PF00056">
    <property type="entry name" value="Ldh_1_N"/>
    <property type="match status" value="1"/>
</dbReference>
<protein>
    <recommendedName>
        <fullName evidence="3 7">L-lactate dehydrogenase</fullName>
        <shortName evidence="7">L-LDH</shortName>
        <ecNumber evidence="3 7">1.1.1.27</ecNumber>
    </recommendedName>
</protein>
<feature type="binding site" evidence="7">
    <location>
        <position position="89"/>
    </location>
    <ligand>
        <name>substrate</name>
    </ligand>
</feature>
<dbReference type="GO" id="GO:0004459">
    <property type="term" value="F:L-lactate dehydrogenase (NAD+) activity"/>
    <property type="evidence" value="ECO:0007669"/>
    <property type="project" value="UniProtKB-UniRule"/>
</dbReference>
<dbReference type="PIRSF" id="PIRSF000102">
    <property type="entry name" value="Lac_mal_DH"/>
    <property type="match status" value="1"/>
</dbReference>
<dbReference type="InterPro" id="IPR015955">
    <property type="entry name" value="Lactate_DH/Glyco_Ohase_4_C"/>
</dbReference>
<evidence type="ECO:0000313" key="12">
    <source>
        <dbReference type="EMBL" id="AEF42954.1"/>
    </source>
</evidence>
<comment type="subcellular location">
    <subcellularLocation>
        <location evidence="7">Cytoplasm</location>
    </subcellularLocation>
</comment>
<feature type="active site" description="Proton acceptor" evidence="7 8">
    <location>
        <position position="182"/>
    </location>
</feature>
<dbReference type="GO" id="GO:0005737">
    <property type="term" value="C:cytoplasm"/>
    <property type="evidence" value="ECO:0007669"/>
    <property type="project" value="UniProtKB-SubCell"/>
</dbReference>
<sequence length="321" mass="33544">MIFMGVVENSKLAIVGAGSVGASLAYAALIRGSARHVALYDINEAKVDAEVLDLAHGTQFTGVSDIVGSKDLIAVEGAHVVVITAGAKQHPGQTRLDLAATNVRLLEQLMPDLVQHAPEAFYVLVTNPCDVLTVAAHRMSELPPHRVFSSGTVLDTSRLRRLLADRAGISTASVHAYIAGEHGDTGFPVWSNARIGSVPILDWRSPESVPPFAAEELDRIAIDVRDAAYKVIKGKGATNYAIGLAGARIVEALLGDEHAIMPVSTVLGGLYGVDGIALSVPSVVSASGAVPVTETPFAADELTLLHRSADTLAASLRTLGL</sequence>
<dbReference type="InterPro" id="IPR011304">
    <property type="entry name" value="L-lactate_DH"/>
</dbReference>
<dbReference type="eggNOG" id="COG0039">
    <property type="taxonomic scope" value="Bacteria"/>
</dbReference>
<dbReference type="UniPathway" id="UPA00554">
    <property type="reaction ID" value="UER00611"/>
</dbReference>